<protein>
    <submittedName>
        <fullName evidence="2">Diguanylate cyclase</fullName>
    </submittedName>
</protein>
<dbReference type="SUPFAM" id="SSF55073">
    <property type="entry name" value="Nucleotide cyclase"/>
    <property type="match status" value="1"/>
</dbReference>
<organism evidence="2 3">
    <name type="scientific">Thiorhodococcus mannitoliphagus</name>
    <dbReference type="NCBI Taxonomy" id="329406"/>
    <lineage>
        <taxon>Bacteria</taxon>
        <taxon>Pseudomonadati</taxon>
        <taxon>Pseudomonadota</taxon>
        <taxon>Gammaproteobacteria</taxon>
        <taxon>Chromatiales</taxon>
        <taxon>Chromatiaceae</taxon>
        <taxon>Thiorhodococcus</taxon>
    </lineage>
</organism>
<name>A0A6P1DXB0_9GAMM</name>
<gene>
    <name evidence="2" type="ORF">G3480_15105</name>
</gene>
<dbReference type="AlphaFoldDB" id="A0A6P1DXB0"/>
<evidence type="ECO:0000313" key="2">
    <source>
        <dbReference type="EMBL" id="NEX21621.1"/>
    </source>
</evidence>
<comment type="caution">
    <text evidence="2">The sequence shown here is derived from an EMBL/GenBank/DDBJ whole genome shotgun (WGS) entry which is preliminary data.</text>
</comment>
<reference evidence="2 3" key="2">
    <citation type="submission" date="2020-02" db="EMBL/GenBank/DDBJ databases">
        <title>Genome sequences of Thiorhodococcus mannitoliphagus and Thiorhodococcus minor, purple sulfur photosynthetic bacteria in the gammaproteobacterial family, Chromatiaceae.</title>
        <authorList>
            <person name="Aviles F.A."/>
            <person name="Meyer T.E."/>
            <person name="Kyndt J.A."/>
        </authorList>
    </citation>
    <scope>NUCLEOTIDE SEQUENCE [LARGE SCALE GENOMIC DNA]</scope>
    <source>
        <strain evidence="2 3">DSM 18266</strain>
    </source>
</reference>
<keyword evidence="3" id="KW-1185">Reference proteome</keyword>
<evidence type="ECO:0000313" key="3">
    <source>
        <dbReference type="Proteomes" id="UP000471640"/>
    </source>
</evidence>
<dbReference type="InterPro" id="IPR043128">
    <property type="entry name" value="Rev_trsase/Diguanyl_cyclase"/>
</dbReference>
<sequence length="38" mass="4551">MGIAVFPDDADDMDTLIRRADNAMYEVKRRWQEQRSHL</sequence>
<dbReference type="Pfam" id="PF00990">
    <property type="entry name" value="GGDEF"/>
    <property type="match status" value="1"/>
</dbReference>
<dbReference type="InterPro" id="IPR029787">
    <property type="entry name" value="Nucleotide_cyclase"/>
</dbReference>
<reference evidence="3" key="1">
    <citation type="journal article" date="2020" name="Microbiol. Resour. Announc.">
        <title>Draft Genome Sequences of Thiorhodococcus mannitoliphagus and Thiorhodococcus minor, Purple Sulfur Photosynthetic Bacteria in the Gammaproteobacterial Family Chromatiaceae.</title>
        <authorList>
            <person name="Aviles F.A."/>
            <person name="Meyer T.E."/>
            <person name="Kyndt J.A."/>
        </authorList>
    </citation>
    <scope>NUCLEOTIDE SEQUENCE [LARGE SCALE GENOMIC DNA]</scope>
    <source>
        <strain evidence="3">DSM 18266</strain>
    </source>
</reference>
<feature type="domain" description="GGDEF" evidence="1">
    <location>
        <begin position="1"/>
        <end position="38"/>
    </location>
</feature>
<dbReference type="EMBL" id="JAAIJR010000062">
    <property type="protein sequence ID" value="NEX21621.1"/>
    <property type="molecule type" value="Genomic_DNA"/>
</dbReference>
<accession>A0A6P1DXB0</accession>
<dbReference type="InterPro" id="IPR000160">
    <property type="entry name" value="GGDEF_dom"/>
</dbReference>
<dbReference type="Gene3D" id="3.30.70.270">
    <property type="match status" value="1"/>
</dbReference>
<dbReference type="PROSITE" id="PS50887">
    <property type="entry name" value="GGDEF"/>
    <property type="match status" value="1"/>
</dbReference>
<dbReference type="Proteomes" id="UP000471640">
    <property type="component" value="Unassembled WGS sequence"/>
</dbReference>
<proteinExistence type="predicted"/>
<evidence type="ECO:0000259" key="1">
    <source>
        <dbReference type="PROSITE" id="PS50887"/>
    </source>
</evidence>